<feature type="compositionally biased region" description="Basic and acidic residues" evidence="1">
    <location>
        <begin position="12"/>
        <end position="24"/>
    </location>
</feature>
<dbReference type="Proteomes" id="UP000585474">
    <property type="component" value="Unassembled WGS sequence"/>
</dbReference>
<organism evidence="3 4">
    <name type="scientific">Actinidia rufa</name>
    <dbReference type="NCBI Taxonomy" id="165716"/>
    <lineage>
        <taxon>Eukaryota</taxon>
        <taxon>Viridiplantae</taxon>
        <taxon>Streptophyta</taxon>
        <taxon>Embryophyta</taxon>
        <taxon>Tracheophyta</taxon>
        <taxon>Spermatophyta</taxon>
        <taxon>Magnoliopsida</taxon>
        <taxon>eudicotyledons</taxon>
        <taxon>Gunneridae</taxon>
        <taxon>Pentapetalae</taxon>
        <taxon>asterids</taxon>
        <taxon>Ericales</taxon>
        <taxon>Actinidiaceae</taxon>
        <taxon>Actinidia</taxon>
    </lineage>
</organism>
<evidence type="ECO:0000313" key="3">
    <source>
        <dbReference type="EMBL" id="GFZ09374.1"/>
    </source>
</evidence>
<evidence type="ECO:0000259" key="2">
    <source>
        <dbReference type="PROSITE" id="PS51335"/>
    </source>
</evidence>
<dbReference type="PROSITE" id="PS51335">
    <property type="entry name" value="ELMO"/>
    <property type="match status" value="1"/>
</dbReference>
<dbReference type="InterPro" id="IPR050868">
    <property type="entry name" value="ELMO_domain-containing"/>
</dbReference>
<gene>
    <name evidence="3" type="ORF">Acr_20g0011820</name>
</gene>
<dbReference type="PANTHER" id="PTHR12771:SF56">
    <property type="entry name" value="CED-12"/>
    <property type="match status" value="1"/>
</dbReference>
<evidence type="ECO:0000313" key="4">
    <source>
        <dbReference type="Proteomes" id="UP000585474"/>
    </source>
</evidence>
<evidence type="ECO:0000256" key="1">
    <source>
        <dbReference type="SAM" id="MobiDB-lite"/>
    </source>
</evidence>
<feature type="domain" description="ELMO" evidence="2">
    <location>
        <begin position="140"/>
        <end position="480"/>
    </location>
</feature>
<dbReference type="Pfam" id="PF04727">
    <property type="entry name" value="ELMO_CED12"/>
    <property type="match status" value="2"/>
</dbReference>
<feature type="region of interest" description="Disordered" evidence="1">
    <location>
        <begin position="1"/>
        <end position="54"/>
    </location>
</feature>
<dbReference type="PANTHER" id="PTHR12771">
    <property type="entry name" value="ENGULFMENT AND CELL MOTILITY"/>
    <property type="match status" value="1"/>
</dbReference>
<protein>
    <submittedName>
        <fullName evidence="3">ELMO/CED-12 family protein</fullName>
    </submittedName>
</protein>
<dbReference type="AlphaFoldDB" id="A0A7J0GF09"/>
<dbReference type="EMBL" id="BJWL01000020">
    <property type="protein sequence ID" value="GFZ09374.1"/>
    <property type="molecule type" value="Genomic_DNA"/>
</dbReference>
<accession>A0A7J0GF09</accession>
<dbReference type="OrthoDB" id="67155at2759"/>
<dbReference type="InterPro" id="IPR006816">
    <property type="entry name" value="ELMO_dom"/>
</dbReference>
<name>A0A7J0GF09_9ERIC</name>
<keyword evidence="4" id="KW-1185">Reference proteome</keyword>
<reference evidence="3 4" key="1">
    <citation type="submission" date="2019-07" db="EMBL/GenBank/DDBJ databases">
        <title>De Novo Assembly of kiwifruit Actinidia rufa.</title>
        <authorList>
            <person name="Sugita-Konishi S."/>
            <person name="Sato K."/>
            <person name="Mori E."/>
            <person name="Abe Y."/>
            <person name="Kisaki G."/>
            <person name="Hamano K."/>
            <person name="Suezawa K."/>
            <person name="Otani M."/>
            <person name="Fukuda T."/>
            <person name="Manabe T."/>
            <person name="Gomi K."/>
            <person name="Tabuchi M."/>
            <person name="Akimitsu K."/>
            <person name="Kataoka I."/>
        </authorList>
    </citation>
    <scope>NUCLEOTIDE SEQUENCE [LARGE SCALE GENOMIC DNA]</scope>
    <source>
        <strain evidence="4">cv. Fuchu</strain>
    </source>
</reference>
<proteinExistence type="predicted"/>
<sequence length="499" mass="56324">MTSRTLRRRLHHGDVGGKNHEHFETSGLEGLDEPLLGNYDHDDKHSEGNTLADNWDDERKKENLHWTLLFSQLIAQWAQWLANIVVGSGTLIGRLFPFHSTTRNGQTMKLIQPSLSPLQEERLRNLQRRLQVPFDGSLVEHQDALQQLWRLAYPDRELPSLKSELWKEMGWQGSDPSTDFRQVKKILALDTFSPTVCDSGLFDGTIQHLKLNLLRVTVDVLINERGTTHPGYVMCPFVSSCEVLPLGYDTSSKGSGVLVNGPFVTSQGGTDANLDPNLGLARRLGLALCVSHGGCTHESTMRWDESASAHEPPCCDPSNESLPQEDLVRSCACLRADRCVGHHMIDLWSKSQLVIHVAQSDVHTCHVLISNVVSLAWWDAFQSLLHKRDGTRAEWEYPFAVAGINLSFMLVQMLDLQSGKPTTMAGIRFLELLSEDEMAFDNLYCVAFQMMDAQWLAKRASYMEFNDVLKSTRTQLERELALEDVFSVRDLPAYNLLKR</sequence>
<feature type="compositionally biased region" description="Basic residues" evidence="1">
    <location>
        <begin position="1"/>
        <end position="11"/>
    </location>
</feature>
<comment type="caution">
    <text evidence="3">The sequence shown here is derived from an EMBL/GenBank/DDBJ whole genome shotgun (WGS) entry which is preliminary data.</text>
</comment>